<feature type="binding site" evidence="3">
    <location>
        <position position="172"/>
    </location>
    <ligand>
        <name>Zn(2+)</name>
        <dbReference type="ChEBI" id="CHEBI:29105"/>
        <label>2</label>
    </ligand>
</feature>
<accession>A0A3D8VPE6</accession>
<evidence type="ECO:0000256" key="1">
    <source>
        <dbReference type="ARBA" id="ARBA00006153"/>
    </source>
</evidence>
<dbReference type="InterPro" id="IPR011650">
    <property type="entry name" value="Peptidase_M20_dimer"/>
</dbReference>
<protein>
    <submittedName>
        <fullName evidence="5">Zn-dependent hydrolase</fullName>
    </submittedName>
</protein>
<dbReference type="InterPro" id="IPR002933">
    <property type="entry name" value="Peptidase_M20"/>
</dbReference>
<dbReference type="Pfam" id="PF07687">
    <property type="entry name" value="M20_dimer"/>
    <property type="match status" value="1"/>
</dbReference>
<dbReference type="InterPro" id="IPR036264">
    <property type="entry name" value="Bact_exopeptidase_dim_dom"/>
</dbReference>
<evidence type="ECO:0000256" key="2">
    <source>
        <dbReference type="ARBA" id="ARBA00022801"/>
    </source>
</evidence>
<dbReference type="PANTHER" id="PTHR32494:SF5">
    <property type="entry name" value="ALLANTOATE AMIDOHYDROLASE"/>
    <property type="match status" value="1"/>
</dbReference>
<evidence type="ECO:0000256" key="3">
    <source>
        <dbReference type="PIRSR" id="PIRSR001235-1"/>
    </source>
</evidence>
<comment type="cofactor">
    <cofactor evidence="3">
        <name>Zn(2+)</name>
        <dbReference type="ChEBI" id="CHEBI:29105"/>
    </cofactor>
    <text evidence="3">Binds 2 Zn(2+) ions per subunit.</text>
</comment>
<feature type="domain" description="Peptidase M20 dimerisation" evidence="4">
    <location>
        <begin position="257"/>
        <end position="359"/>
    </location>
</feature>
<evidence type="ECO:0000313" key="5">
    <source>
        <dbReference type="EMBL" id="RDY71091.1"/>
    </source>
</evidence>
<dbReference type="Pfam" id="PF01546">
    <property type="entry name" value="Peptidase_M20"/>
    <property type="match status" value="1"/>
</dbReference>
<comment type="similarity">
    <text evidence="1">Belongs to the peptidase M20 family.</text>
</comment>
<dbReference type="InterPro" id="IPR010158">
    <property type="entry name" value="Amidase_Cbmase"/>
</dbReference>
<name>A0A3D8VPE6_9BACI</name>
<dbReference type="Gene3D" id="3.30.70.360">
    <property type="match status" value="1"/>
</dbReference>
<dbReference type="AlphaFoldDB" id="A0A3D8VPE6"/>
<keyword evidence="3" id="KW-0862">Zinc</keyword>
<organism evidence="5 6">
    <name type="scientific">Halobacillus trueperi</name>
    <dbReference type="NCBI Taxonomy" id="156205"/>
    <lineage>
        <taxon>Bacteria</taxon>
        <taxon>Bacillati</taxon>
        <taxon>Bacillota</taxon>
        <taxon>Bacilli</taxon>
        <taxon>Bacillales</taxon>
        <taxon>Bacillaceae</taxon>
        <taxon>Halobacillus</taxon>
    </lineage>
</organism>
<dbReference type="CDD" id="cd03884">
    <property type="entry name" value="M20_bAS"/>
    <property type="match status" value="1"/>
</dbReference>
<dbReference type="SUPFAM" id="SSF55031">
    <property type="entry name" value="Bacterial exopeptidase dimerisation domain"/>
    <property type="match status" value="1"/>
</dbReference>
<dbReference type="SUPFAM" id="SSF53187">
    <property type="entry name" value="Zn-dependent exopeptidases"/>
    <property type="match status" value="1"/>
</dbReference>
<feature type="binding site" evidence="3">
    <location>
        <position position="137"/>
    </location>
    <ligand>
        <name>Zn(2+)</name>
        <dbReference type="ChEBI" id="CHEBI:29105"/>
        <label>1</label>
    </ligand>
</feature>
<comment type="caution">
    <text evidence="5">The sequence shown here is derived from an EMBL/GenBank/DDBJ whole genome shotgun (WGS) entry which is preliminary data.</text>
</comment>
<feature type="binding site" evidence="3">
    <location>
        <position position="126"/>
    </location>
    <ligand>
        <name>Zn(2+)</name>
        <dbReference type="ChEBI" id="CHEBI:29105"/>
        <label>1</label>
    </ligand>
</feature>
<dbReference type="GO" id="GO:0016813">
    <property type="term" value="F:hydrolase activity, acting on carbon-nitrogen (but not peptide) bonds, in linear amidines"/>
    <property type="evidence" value="ECO:0007669"/>
    <property type="project" value="InterPro"/>
</dbReference>
<keyword evidence="3" id="KW-0479">Metal-binding</keyword>
<dbReference type="NCBIfam" id="TIGR01879">
    <property type="entry name" value="hydantase"/>
    <property type="match status" value="1"/>
</dbReference>
<dbReference type="Proteomes" id="UP000257032">
    <property type="component" value="Unassembled WGS sequence"/>
</dbReference>
<feature type="binding site" evidence="3">
    <location>
        <position position="429"/>
    </location>
    <ligand>
        <name>Zn(2+)</name>
        <dbReference type="ChEBI" id="CHEBI:29105"/>
        <label>2</label>
    </ligand>
</feature>
<evidence type="ECO:0000313" key="6">
    <source>
        <dbReference type="Proteomes" id="UP000257032"/>
    </source>
</evidence>
<sequence length="457" mass="51344">MNDLHIRHLVQKTPSCPIFLPYDLTFCQLSDNYELDIVSKTRRRSNLKINQKRFQEHIETLAEIGKIGETGVCRLAHSKEDREAVDVVRLWMEEAGLDTHIDGFGNLVGRVEGKEKDKPILMLGSHIDSQPYGGRFDGTLGALGAIEVVHTMKEEGITPNRSIEVICFADEEGSRFNKGVFGVRGIIGQLEEGELERKDKNGVTRLEALREFGVEPDLSQSPVYKPGDIEAFLELHIEQGPVLESQNKPVGIVSAISGPIWLTVTLEGFAGHAGSVPMNLRQDAFLGASIITKEFNELVLNEGTPNTVGTVGSVQTFPNSRNIIPEKVEFTIDLRDIDLDARTKLEKKLYEIIERTSREHNLEFSISEDTRSDPRYCADWIKDIMKKEDEQLGYDSPTLMSGPFHDALFMSYISDYGMIFVRCEKGISHNPLEYAEMEDMQKGVELLYHTALKIAQS</sequence>
<dbReference type="GO" id="GO:0046872">
    <property type="term" value="F:metal ion binding"/>
    <property type="evidence" value="ECO:0007669"/>
    <property type="project" value="UniProtKB-KW"/>
</dbReference>
<dbReference type="NCBIfam" id="NF006771">
    <property type="entry name" value="PRK09290.1-5"/>
    <property type="match status" value="1"/>
</dbReference>
<dbReference type="PANTHER" id="PTHR32494">
    <property type="entry name" value="ALLANTOATE DEIMINASE-RELATED"/>
    <property type="match status" value="1"/>
</dbReference>
<keyword evidence="2 5" id="KW-0378">Hydrolase</keyword>
<dbReference type="PIRSF" id="PIRSF001235">
    <property type="entry name" value="Amidase_carbamoylase"/>
    <property type="match status" value="1"/>
</dbReference>
<dbReference type="EMBL" id="QTLC01000034">
    <property type="protein sequence ID" value="RDY71091.1"/>
    <property type="molecule type" value="Genomic_DNA"/>
</dbReference>
<gene>
    <name evidence="5" type="ORF">DXT76_08970</name>
</gene>
<feature type="binding site" evidence="3">
    <location>
        <position position="236"/>
    </location>
    <ligand>
        <name>Zn(2+)</name>
        <dbReference type="ChEBI" id="CHEBI:29105"/>
        <label>1</label>
    </ligand>
</feature>
<feature type="binding site" evidence="3">
    <location>
        <position position="137"/>
    </location>
    <ligand>
        <name>Zn(2+)</name>
        <dbReference type="ChEBI" id="CHEBI:29105"/>
        <label>2</label>
    </ligand>
</feature>
<dbReference type="Gene3D" id="3.40.630.10">
    <property type="entry name" value="Zn peptidases"/>
    <property type="match status" value="1"/>
</dbReference>
<proteinExistence type="inferred from homology"/>
<reference evidence="5 6" key="1">
    <citation type="submission" date="2018-08" db="EMBL/GenBank/DDBJ databases">
        <title>Genome sequence of strict halophilic Halobacillus trueperi SS1 isolated from Lunsu, a salty water body of North West Himalayas.</title>
        <authorList>
            <person name="Gupta S."/>
            <person name="Sharma P."/>
            <person name="Dev K."/>
            <person name="Baumler D."/>
            <person name="Sourirajan A."/>
        </authorList>
    </citation>
    <scope>NUCLEOTIDE SEQUENCE [LARGE SCALE GENOMIC DNA]</scope>
    <source>
        <strain evidence="5 6">SS1</strain>
    </source>
</reference>
<evidence type="ECO:0000259" key="4">
    <source>
        <dbReference type="Pfam" id="PF07687"/>
    </source>
</evidence>